<reference evidence="7 8" key="1">
    <citation type="journal article" date="2017" name="Front. Microbiol.">
        <title>Comparative Genomic Analysis of the Class Epsilonproteobacteria and Proposed Reclassification to Epsilonbacteraeota (phyl. nov.).</title>
        <authorList>
            <person name="Waite D.W."/>
            <person name="Vanwonterghem I."/>
            <person name="Rinke C."/>
            <person name="Parks D.H."/>
            <person name="Zhang Y."/>
            <person name="Takai K."/>
            <person name="Sievert S.M."/>
            <person name="Simon J."/>
            <person name="Campbell B.J."/>
            <person name="Hanson T.E."/>
            <person name="Woyke T."/>
            <person name="Klotz M.G."/>
            <person name="Hugenholtz P."/>
        </authorList>
    </citation>
    <scope>NUCLEOTIDE SEQUENCE [LARGE SCALE GENOMIC DNA]</scope>
    <source>
        <strain evidence="7">UBA12443</strain>
    </source>
</reference>
<evidence type="ECO:0000256" key="1">
    <source>
        <dbReference type="ARBA" id="ARBA00004167"/>
    </source>
</evidence>
<keyword evidence="6" id="KW-0175">Coiled coil</keyword>
<evidence type="ECO:0000256" key="2">
    <source>
        <dbReference type="ARBA" id="ARBA00008854"/>
    </source>
</evidence>
<keyword evidence="5" id="KW-0472">Membrane</keyword>
<dbReference type="EMBL" id="DLUI01000025">
    <property type="protein sequence ID" value="DAB39283.1"/>
    <property type="molecule type" value="Genomic_DNA"/>
</dbReference>
<dbReference type="Pfam" id="PF04011">
    <property type="entry name" value="LemA"/>
    <property type="match status" value="1"/>
</dbReference>
<dbReference type="Gene3D" id="1.20.1440.20">
    <property type="entry name" value="LemA-like domain"/>
    <property type="match status" value="1"/>
</dbReference>
<comment type="similarity">
    <text evidence="2">Belongs to the LemA family.</text>
</comment>
<evidence type="ECO:0000313" key="7">
    <source>
        <dbReference type="EMBL" id="DAB39283.1"/>
    </source>
</evidence>
<dbReference type="RefSeq" id="WP_294893345.1">
    <property type="nucleotide sequence ID" value="NZ_DLUI01000025.1"/>
</dbReference>
<organism evidence="7 8">
    <name type="scientific">Sulfuricurvum kujiense</name>
    <dbReference type="NCBI Taxonomy" id="148813"/>
    <lineage>
        <taxon>Bacteria</taxon>
        <taxon>Pseudomonadati</taxon>
        <taxon>Campylobacterota</taxon>
        <taxon>Epsilonproteobacteria</taxon>
        <taxon>Campylobacterales</taxon>
        <taxon>Sulfurimonadaceae</taxon>
        <taxon>Sulfuricurvum</taxon>
    </lineage>
</organism>
<dbReference type="InterPro" id="IPR007156">
    <property type="entry name" value="MamQ_LemA"/>
</dbReference>
<evidence type="ECO:0000256" key="5">
    <source>
        <dbReference type="ARBA" id="ARBA00023136"/>
    </source>
</evidence>
<evidence type="ECO:0000256" key="3">
    <source>
        <dbReference type="ARBA" id="ARBA00022692"/>
    </source>
</evidence>
<feature type="coiled-coil region" evidence="6">
    <location>
        <begin position="115"/>
        <end position="142"/>
    </location>
</feature>
<accession>A0A2D3WRD3</accession>
<dbReference type="PANTHER" id="PTHR34478">
    <property type="entry name" value="PROTEIN LEMA"/>
    <property type="match status" value="1"/>
</dbReference>
<proteinExistence type="inferred from homology"/>
<name>A0A2D3WRD3_9BACT</name>
<dbReference type="PANTHER" id="PTHR34478:SF1">
    <property type="entry name" value="PROTEIN LEMA"/>
    <property type="match status" value="1"/>
</dbReference>
<dbReference type="GO" id="GO:0016020">
    <property type="term" value="C:membrane"/>
    <property type="evidence" value="ECO:0007669"/>
    <property type="project" value="UniProtKB-SubCell"/>
</dbReference>
<evidence type="ECO:0000313" key="8">
    <source>
        <dbReference type="Proteomes" id="UP000228859"/>
    </source>
</evidence>
<protein>
    <submittedName>
        <fullName evidence="7">LemA family protein</fullName>
    </submittedName>
</protein>
<comment type="subcellular location">
    <subcellularLocation>
        <location evidence="1">Membrane</location>
        <topology evidence="1">Single-pass membrane protein</topology>
    </subcellularLocation>
</comment>
<dbReference type="SUPFAM" id="SSF140478">
    <property type="entry name" value="LemA-like"/>
    <property type="match status" value="1"/>
</dbReference>
<keyword evidence="4" id="KW-1133">Transmembrane helix</keyword>
<dbReference type="InterPro" id="IPR023353">
    <property type="entry name" value="LemA-like_dom_sf"/>
</dbReference>
<sequence length="185" mass="20670">MQIFLILLGILTLIAILMYNSLIGKKNQVDNIFAGVDAVLKKRFDLIPNLVASVSQYMEHEKSTLEKVTEYRAQAMKPGISDEAKIALDAKLTSALGAINIAMEAYPDLKANENVMHLQRSLSEIEEQISAARRAYNQAVTDLNNAIEMFPTNLIAGWMNLQRRAVFEITVTERQNVDVGALFNQ</sequence>
<dbReference type="AlphaFoldDB" id="A0A2D3WRD3"/>
<gene>
    <name evidence="7" type="ORF">CFH83_01550</name>
</gene>
<comment type="caution">
    <text evidence="7">The sequence shown here is derived from an EMBL/GenBank/DDBJ whole genome shotgun (WGS) entry which is preliminary data.</text>
</comment>
<evidence type="ECO:0000256" key="6">
    <source>
        <dbReference type="SAM" id="Coils"/>
    </source>
</evidence>
<dbReference type="Proteomes" id="UP000228859">
    <property type="component" value="Unassembled WGS sequence"/>
</dbReference>
<evidence type="ECO:0000256" key="4">
    <source>
        <dbReference type="ARBA" id="ARBA00022989"/>
    </source>
</evidence>
<keyword evidence="3" id="KW-0812">Transmembrane</keyword>